<keyword evidence="2 5" id="KW-0540">Nuclease</keyword>
<evidence type="ECO:0000313" key="8">
    <source>
        <dbReference type="Proteomes" id="UP000319824"/>
    </source>
</evidence>
<dbReference type="RefSeq" id="WP_022713067.1">
    <property type="nucleotide sequence ID" value="NZ_ATTQ01000001.1"/>
</dbReference>
<dbReference type="EMBL" id="VISO01000002">
    <property type="protein sequence ID" value="TVZ74034.1"/>
    <property type="molecule type" value="Genomic_DNA"/>
</dbReference>
<evidence type="ECO:0000259" key="6">
    <source>
        <dbReference type="Pfam" id="PF01850"/>
    </source>
</evidence>
<evidence type="ECO:0000256" key="4">
    <source>
        <dbReference type="ARBA" id="ARBA00022801"/>
    </source>
</evidence>
<dbReference type="SUPFAM" id="SSF88723">
    <property type="entry name" value="PIN domain-like"/>
    <property type="match status" value="1"/>
</dbReference>
<keyword evidence="1 5" id="KW-1277">Toxin-antitoxin system</keyword>
<dbReference type="EC" id="3.1.-.-" evidence="5"/>
<comment type="similarity">
    <text evidence="5">Belongs to the PINc/VapC protein family.</text>
</comment>
<dbReference type="HAMAP" id="MF_00265">
    <property type="entry name" value="VapC_Nob1"/>
    <property type="match status" value="1"/>
</dbReference>
<organism evidence="7 8">
    <name type="scientific">Rhizobium mongolense USDA 1844</name>
    <dbReference type="NCBI Taxonomy" id="1079460"/>
    <lineage>
        <taxon>Bacteria</taxon>
        <taxon>Pseudomonadati</taxon>
        <taxon>Pseudomonadota</taxon>
        <taxon>Alphaproteobacteria</taxon>
        <taxon>Hyphomicrobiales</taxon>
        <taxon>Rhizobiaceae</taxon>
        <taxon>Rhizobium/Agrobacterium group</taxon>
        <taxon>Rhizobium</taxon>
    </lineage>
</organism>
<dbReference type="InterPro" id="IPR029060">
    <property type="entry name" value="PIN-like_dom_sf"/>
</dbReference>
<dbReference type="GO" id="GO:0090729">
    <property type="term" value="F:toxin activity"/>
    <property type="evidence" value="ECO:0007669"/>
    <property type="project" value="UniProtKB-KW"/>
</dbReference>
<keyword evidence="5" id="KW-0460">Magnesium</keyword>
<dbReference type="GO" id="GO:0004540">
    <property type="term" value="F:RNA nuclease activity"/>
    <property type="evidence" value="ECO:0007669"/>
    <property type="project" value="InterPro"/>
</dbReference>
<dbReference type="CDD" id="cd09871">
    <property type="entry name" value="PIN_MtVapC28-VapC30-like"/>
    <property type="match status" value="1"/>
</dbReference>
<keyword evidence="4 5" id="KW-0378">Hydrolase</keyword>
<comment type="cofactor">
    <cofactor evidence="5">
        <name>Mg(2+)</name>
        <dbReference type="ChEBI" id="CHEBI:18420"/>
    </cofactor>
</comment>
<dbReference type="Gene3D" id="3.40.50.1010">
    <property type="entry name" value="5'-nuclease"/>
    <property type="match status" value="1"/>
</dbReference>
<dbReference type="GO" id="GO:0016787">
    <property type="term" value="F:hydrolase activity"/>
    <property type="evidence" value="ECO:0007669"/>
    <property type="project" value="UniProtKB-KW"/>
</dbReference>
<keyword evidence="3 5" id="KW-0479">Metal-binding</keyword>
<gene>
    <name evidence="5" type="primary">vapC</name>
    <name evidence="7" type="ORF">BCL32_2339</name>
</gene>
<feature type="domain" description="PIN" evidence="6">
    <location>
        <begin position="1"/>
        <end position="124"/>
    </location>
</feature>
<feature type="binding site" evidence="5">
    <location>
        <position position="99"/>
    </location>
    <ligand>
        <name>Mg(2+)</name>
        <dbReference type="ChEBI" id="CHEBI:18420"/>
    </ligand>
</feature>
<evidence type="ECO:0000256" key="5">
    <source>
        <dbReference type="HAMAP-Rule" id="MF_00265"/>
    </source>
</evidence>
<proteinExistence type="inferred from homology"/>
<feature type="binding site" evidence="5">
    <location>
        <position position="4"/>
    </location>
    <ligand>
        <name>Mg(2+)</name>
        <dbReference type="ChEBI" id="CHEBI:18420"/>
    </ligand>
</feature>
<evidence type="ECO:0000256" key="3">
    <source>
        <dbReference type="ARBA" id="ARBA00022723"/>
    </source>
</evidence>
<name>A0A559THG1_9HYPH</name>
<dbReference type="Pfam" id="PF01850">
    <property type="entry name" value="PIN"/>
    <property type="match status" value="1"/>
</dbReference>
<evidence type="ECO:0000256" key="2">
    <source>
        <dbReference type="ARBA" id="ARBA00022722"/>
    </source>
</evidence>
<dbReference type="Proteomes" id="UP000319824">
    <property type="component" value="Unassembled WGS sequence"/>
</dbReference>
<keyword evidence="5" id="KW-0800">Toxin</keyword>
<comment type="caution">
    <text evidence="7">The sequence shown here is derived from an EMBL/GenBank/DDBJ whole genome shotgun (WGS) entry which is preliminary data.</text>
</comment>
<dbReference type="AlphaFoldDB" id="A0A559THG1"/>
<reference evidence="7 8" key="1">
    <citation type="submission" date="2019-06" db="EMBL/GenBank/DDBJ databases">
        <title>Pac Bio to generate improved reference genome sequences for organisms with transposon mutant libraries (support for FEBA project).</title>
        <authorList>
            <person name="Blow M."/>
        </authorList>
    </citation>
    <scope>NUCLEOTIDE SEQUENCE [LARGE SCALE GENOMIC DNA]</scope>
    <source>
        <strain evidence="7 8">USDA 1844</strain>
    </source>
</reference>
<protein>
    <recommendedName>
        <fullName evidence="5">Ribonuclease VapC</fullName>
        <shortName evidence="5">RNase VapC</shortName>
        <ecNumber evidence="5">3.1.-.-</ecNumber>
    </recommendedName>
    <alternativeName>
        <fullName evidence="5">Toxin VapC</fullName>
    </alternativeName>
</protein>
<evidence type="ECO:0000313" key="7">
    <source>
        <dbReference type="EMBL" id="TVZ74034.1"/>
    </source>
</evidence>
<evidence type="ECO:0000256" key="1">
    <source>
        <dbReference type="ARBA" id="ARBA00022649"/>
    </source>
</evidence>
<accession>A0A559THG1</accession>
<dbReference type="InterPro" id="IPR002716">
    <property type="entry name" value="PIN_dom"/>
</dbReference>
<dbReference type="InterPro" id="IPR022907">
    <property type="entry name" value="VapC_family"/>
</dbReference>
<sequence>MVIDTSAIVAILRSEPEAAALERTVVANPIRLVPATCVLEARMVLVSRRGEHALAEIDLWLTRIEADIVPVDADLVDLATQAWLTYGKGRHPAALNFADCFSYALAKRADEPLLFIGEGLSRTDIEAA</sequence>
<comment type="function">
    <text evidence="5">Toxic component of a toxin-antitoxin (TA) system. An RNase.</text>
</comment>
<dbReference type="GO" id="GO:0000287">
    <property type="term" value="F:magnesium ion binding"/>
    <property type="evidence" value="ECO:0007669"/>
    <property type="project" value="UniProtKB-UniRule"/>
</dbReference>